<protein>
    <recommendedName>
        <fullName evidence="4 11">Glutamine--fructose-6-phosphate aminotransferase [isomerizing]</fullName>
        <ecNumber evidence="3 11">2.6.1.16</ecNumber>
    </recommendedName>
    <alternativeName>
        <fullName evidence="11">D-fructose-6-phosphate amidotransferase</fullName>
    </alternativeName>
    <alternativeName>
        <fullName evidence="11">GFAT</fullName>
    </alternativeName>
    <alternativeName>
        <fullName evidence="11">Glucosamine-6-phosphate synthase</fullName>
    </alternativeName>
    <alternativeName>
        <fullName evidence="11">Hexosephosphate aminotransferase</fullName>
    </alternativeName>
    <alternativeName>
        <fullName evidence="11">L-glutamine--D-fructose-6-phosphate amidotransferase</fullName>
    </alternativeName>
</protein>
<dbReference type="CDD" id="cd05009">
    <property type="entry name" value="SIS_GlmS_GlmD_2"/>
    <property type="match status" value="1"/>
</dbReference>
<dbReference type="SUPFAM" id="SSF56235">
    <property type="entry name" value="N-terminal nucleophile aminohydrolases (Ntn hydrolases)"/>
    <property type="match status" value="1"/>
</dbReference>
<dbReference type="PANTHER" id="PTHR10937:SF0">
    <property type="entry name" value="GLUTAMINE--FRUCTOSE-6-PHOSPHATE TRANSAMINASE (ISOMERIZING)"/>
    <property type="match status" value="1"/>
</dbReference>
<evidence type="ECO:0000313" key="15">
    <source>
        <dbReference type="Proteomes" id="UP001596407"/>
    </source>
</evidence>
<feature type="domain" description="SIS" evidence="13">
    <location>
        <begin position="445"/>
        <end position="586"/>
    </location>
</feature>
<evidence type="ECO:0000256" key="7">
    <source>
        <dbReference type="ARBA" id="ARBA00022679"/>
    </source>
</evidence>
<dbReference type="Gene3D" id="3.60.20.10">
    <property type="entry name" value="Glutamine Phosphoribosylpyrophosphate, subunit 1, domain 1"/>
    <property type="match status" value="1"/>
</dbReference>
<feature type="active site" description="For Fru-6P isomerization activity" evidence="11">
    <location>
        <position position="591"/>
    </location>
</feature>
<organism evidence="14 15">
    <name type="scientific">Halorussus caseinilyticus</name>
    <dbReference type="NCBI Taxonomy" id="3034025"/>
    <lineage>
        <taxon>Archaea</taxon>
        <taxon>Methanobacteriati</taxon>
        <taxon>Methanobacteriota</taxon>
        <taxon>Stenosarchaea group</taxon>
        <taxon>Halobacteria</taxon>
        <taxon>Halobacteriales</taxon>
        <taxon>Haladaptataceae</taxon>
        <taxon>Halorussus</taxon>
    </lineage>
</organism>
<dbReference type="Pfam" id="PF01380">
    <property type="entry name" value="SIS"/>
    <property type="match status" value="2"/>
</dbReference>
<dbReference type="InterPro" id="IPR047084">
    <property type="entry name" value="GFAT_N"/>
</dbReference>
<dbReference type="RefSeq" id="WP_276279681.1">
    <property type="nucleotide sequence ID" value="NZ_CP119809.1"/>
</dbReference>
<feature type="domain" description="SIS" evidence="13">
    <location>
        <begin position="279"/>
        <end position="419"/>
    </location>
</feature>
<dbReference type="NCBIfam" id="NF001484">
    <property type="entry name" value="PRK00331.1"/>
    <property type="match status" value="1"/>
</dbReference>
<dbReference type="EMBL" id="JBHSZH010000005">
    <property type="protein sequence ID" value="MFC7082326.1"/>
    <property type="molecule type" value="Genomic_DNA"/>
</dbReference>
<dbReference type="Proteomes" id="UP001596407">
    <property type="component" value="Unassembled WGS sequence"/>
</dbReference>
<dbReference type="Gene3D" id="3.40.50.10490">
    <property type="entry name" value="Glucose-6-phosphate isomerase like protein, domain 1"/>
    <property type="match status" value="2"/>
</dbReference>
<evidence type="ECO:0000256" key="5">
    <source>
        <dbReference type="ARBA" id="ARBA00022490"/>
    </source>
</evidence>
<dbReference type="SUPFAM" id="SSF53697">
    <property type="entry name" value="SIS domain"/>
    <property type="match status" value="1"/>
</dbReference>
<dbReference type="FunFam" id="3.40.50.10490:FF:000001">
    <property type="entry name" value="Glutamine--fructose-6-phosphate aminotransferase [isomerizing]"/>
    <property type="match status" value="1"/>
</dbReference>
<dbReference type="InterPro" id="IPR029055">
    <property type="entry name" value="Ntn_hydrolases_N"/>
</dbReference>
<feature type="domain" description="Glutamine amidotransferase type-2" evidence="12">
    <location>
        <begin position="2"/>
        <end position="217"/>
    </location>
</feature>
<evidence type="ECO:0000313" key="14">
    <source>
        <dbReference type="EMBL" id="MFC7082326.1"/>
    </source>
</evidence>
<dbReference type="InterPro" id="IPR001347">
    <property type="entry name" value="SIS_dom"/>
</dbReference>
<evidence type="ECO:0000256" key="9">
    <source>
        <dbReference type="ARBA" id="ARBA00022962"/>
    </source>
</evidence>
<dbReference type="Pfam" id="PF13522">
    <property type="entry name" value="GATase_6"/>
    <property type="match status" value="1"/>
</dbReference>
<feature type="active site" description="Nucleophile; for GATase activity" evidence="11">
    <location>
        <position position="2"/>
    </location>
</feature>
<reference evidence="14 15" key="1">
    <citation type="journal article" date="2019" name="Int. J. Syst. Evol. Microbiol.">
        <title>The Global Catalogue of Microorganisms (GCM) 10K type strain sequencing project: providing services to taxonomists for standard genome sequencing and annotation.</title>
        <authorList>
            <consortium name="The Broad Institute Genomics Platform"/>
            <consortium name="The Broad Institute Genome Sequencing Center for Infectious Disease"/>
            <person name="Wu L."/>
            <person name="Ma J."/>
        </authorList>
    </citation>
    <scope>NUCLEOTIDE SEQUENCE [LARGE SCALE GENOMIC DNA]</scope>
    <source>
        <strain evidence="14 15">DT72</strain>
    </source>
</reference>
<dbReference type="InterPro" id="IPR005855">
    <property type="entry name" value="GFAT"/>
</dbReference>
<keyword evidence="5 11" id="KW-0963">Cytoplasm</keyword>
<comment type="caution">
    <text evidence="14">The sequence shown here is derived from an EMBL/GenBank/DDBJ whole genome shotgun (WGS) entry which is preliminary data.</text>
</comment>
<comment type="subcellular location">
    <subcellularLocation>
        <location evidence="2 11">Cytoplasm</location>
    </subcellularLocation>
</comment>
<comment type="catalytic activity">
    <reaction evidence="1 11">
        <text>D-fructose 6-phosphate + L-glutamine = D-glucosamine 6-phosphate + L-glutamate</text>
        <dbReference type="Rhea" id="RHEA:13237"/>
        <dbReference type="ChEBI" id="CHEBI:29985"/>
        <dbReference type="ChEBI" id="CHEBI:58359"/>
        <dbReference type="ChEBI" id="CHEBI:58725"/>
        <dbReference type="ChEBI" id="CHEBI:61527"/>
        <dbReference type="EC" id="2.6.1.16"/>
    </reaction>
</comment>
<dbReference type="InterPro" id="IPR035466">
    <property type="entry name" value="GlmS/AgaS_SIS"/>
</dbReference>
<dbReference type="GO" id="GO:0005737">
    <property type="term" value="C:cytoplasm"/>
    <property type="evidence" value="ECO:0007669"/>
    <property type="project" value="UniProtKB-SubCell"/>
</dbReference>
<evidence type="ECO:0000256" key="3">
    <source>
        <dbReference type="ARBA" id="ARBA00012916"/>
    </source>
</evidence>
<dbReference type="CDD" id="cd05008">
    <property type="entry name" value="SIS_GlmS_GlmD_1"/>
    <property type="match status" value="1"/>
</dbReference>
<dbReference type="NCBIfam" id="TIGR01135">
    <property type="entry name" value="glmS"/>
    <property type="match status" value="1"/>
</dbReference>
<evidence type="ECO:0000256" key="2">
    <source>
        <dbReference type="ARBA" id="ARBA00004496"/>
    </source>
</evidence>
<evidence type="ECO:0000256" key="8">
    <source>
        <dbReference type="ARBA" id="ARBA00022737"/>
    </source>
</evidence>
<sequence length="596" mass="63219">MCGIIGCVGRGDETLDVLLSGLEGLEYRGYDSAGVALSNGDLSVCKREGEIQRLQRAVATDLGGPVGIGHTRWSTHGPPSDDNAHPHTDCAGDVAVVHNGIVENYADLREDLRAAGHEFESDTDTEVVPHLIEDRLADGATFEEAFRAAVARLEGSYALAAVSKDSEAVLAARNDSPLVVGVGDDAAYLASDVPAFLDYTDRVVYLDDGEFARLESGSWTVSDAEGRLLDKSVSRVAWDAEETAKSGYDHYMLKEIHEQPRALRKCLRGRVDELTGSVEVESLAGLDPESVQFVACGTSYHAALFGARLLRESGVHAQAFLASEYATAPPPISDGGLVVGVTQSGETADTLAALREARRRGVETLAMTNVVGSTAARECDRTLFIRAGPEIGVAATKTFSSQVVAANLLAGVVASGDDAREIVEALRDLPGQVQAILDDTRAAKVAETYVDSEGYFFVGRGHHYPVALEGALKMKEITYKHAEGFPAGELKHGPLALVTDETPVFAVVTGDGPEATKTVGNVKEVEARDAPVVAVTDGASDAGRFADAVLEIPETHPRVAPVLANVQLQLVAYHVAKRLGRSIDKPRNLAKSVTVE</sequence>
<dbReference type="PROSITE" id="PS51278">
    <property type="entry name" value="GATASE_TYPE_2"/>
    <property type="match status" value="1"/>
</dbReference>
<dbReference type="CDD" id="cd00714">
    <property type="entry name" value="GFAT"/>
    <property type="match status" value="1"/>
</dbReference>
<evidence type="ECO:0000256" key="11">
    <source>
        <dbReference type="HAMAP-Rule" id="MF_00164"/>
    </source>
</evidence>
<evidence type="ECO:0000256" key="6">
    <source>
        <dbReference type="ARBA" id="ARBA00022576"/>
    </source>
</evidence>
<dbReference type="GeneID" id="79304259"/>
<name>A0ABD5WUQ4_9EURY</name>
<gene>
    <name evidence="11 14" type="primary">glmS</name>
    <name evidence="14" type="ORF">ACFQJ6_21805</name>
</gene>
<dbReference type="PROSITE" id="PS51464">
    <property type="entry name" value="SIS"/>
    <property type="match status" value="2"/>
</dbReference>
<comment type="function">
    <text evidence="10 11">Catalyzes the first step in hexosamine metabolism, converting fructose-6P into glucosamine-6P using glutamine as a nitrogen source.</text>
</comment>
<proteinExistence type="inferred from homology"/>
<keyword evidence="6 11" id="KW-0032">Aminotransferase</keyword>
<keyword evidence="7 11" id="KW-0808">Transferase</keyword>
<comment type="subunit">
    <text evidence="11">Homodimer.</text>
</comment>
<dbReference type="PANTHER" id="PTHR10937">
    <property type="entry name" value="GLUCOSAMINE--FRUCTOSE-6-PHOSPHATE AMINOTRANSFERASE, ISOMERIZING"/>
    <property type="match status" value="1"/>
</dbReference>
<dbReference type="AlphaFoldDB" id="A0ABD5WUQ4"/>
<dbReference type="FunFam" id="3.60.20.10:FF:000006">
    <property type="entry name" value="Glutamine--fructose-6-phosphate aminotransferase [isomerizing]"/>
    <property type="match status" value="1"/>
</dbReference>
<keyword evidence="15" id="KW-1185">Reference proteome</keyword>
<dbReference type="InterPro" id="IPR035490">
    <property type="entry name" value="GlmS/FrlB_SIS"/>
</dbReference>
<keyword evidence="8" id="KW-0677">Repeat</keyword>
<evidence type="ECO:0000256" key="4">
    <source>
        <dbReference type="ARBA" id="ARBA00016090"/>
    </source>
</evidence>
<evidence type="ECO:0000259" key="13">
    <source>
        <dbReference type="PROSITE" id="PS51464"/>
    </source>
</evidence>
<evidence type="ECO:0000256" key="1">
    <source>
        <dbReference type="ARBA" id="ARBA00001031"/>
    </source>
</evidence>
<evidence type="ECO:0000256" key="10">
    <source>
        <dbReference type="ARBA" id="ARBA00055466"/>
    </source>
</evidence>
<accession>A0ABD5WUQ4</accession>
<feature type="initiator methionine" description="Removed" evidence="11">
    <location>
        <position position="1"/>
    </location>
</feature>
<dbReference type="InterPro" id="IPR017932">
    <property type="entry name" value="GATase_2_dom"/>
</dbReference>
<dbReference type="HAMAP" id="MF_00164">
    <property type="entry name" value="GlmS"/>
    <property type="match status" value="1"/>
</dbReference>
<keyword evidence="9" id="KW-0315">Glutamine amidotransferase</keyword>
<dbReference type="GO" id="GO:0005975">
    <property type="term" value="P:carbohydrate metabolic process"/>
    <property type="evidence" value="ECO:0007669"/>
    <property type="project" value="UniProtKB-UniRule"/>
</dbReference>
<dbReference type="GO" id="GO:0004360">
    <property type="term" value="F:glutamine-fructose-6-phosphate transaminase (isomerizing) activity"/>
    <property type="evidence" value="ECO:0007669"/>
    <property type="project" value="UniProtKB-UniRule"/>
</dbReference>
<evidence type="ECO:0000259" key="12">
    <source>
        <dbReference type="PROSITE" id="PS51278"/>
    </source>
</evidence>
<dbReference type="EC" id="2.6.1.16" evidence="3 11"/>
<dbReference type="InterPro" id="IPR046348">
    <property type="entry name" value="SIS_dom_sf"/>
</dbReference>